<organism evidence="2 3">
    <name type="scientific">Tagetes erecta</name>
    <name type="common">African marigold</name>
    <dbReference type="NCBI Taxonomy" id="13708"/>
    <lineage>
        <taxon>Eukaryota</taxon>
        <taxon>Viridiplantae</taxon>
        <taxon>Streptophyta</taxon>
        <taxon>Embryophyta</taxon>
        <taxon>Tracheophyta</taxon>
        <taxon>Spermatophyta</taxon>
        <taxon>Magnoliopsida</taxon>
        <taxon>eudicotyledons</taxon>
        <taxon>Gunneridae</taxon>
        <taxon>Pentapetalae</taxon>
        <taxon>asterids</taxon>
        <taxon>campanulids</taxon>
        <taxon>Asterales</taxon>
        <taxon>Asteraceae</taxon>
        <taxon>Asteroideae</taxon>
        <taxon>Heliantheae alliance</taxon>
        <taxon>Tageteae</taxon>
        <taxon>Tagetes</taxon>
    </lineage>
</organism>
<accession>A0AAD8KS34</accession>
<dbReference type="InterPro" id="IPR045272">
    <property type="entry name" value="ANXUR1/2-like"/>
</dbReference>
<dbReference type="Pfam" id="PF07714">
    <property type="entry name" value="PK_Tyr_Ser-Thr"/>
    <property type="match status" value="2"/>
</dbReference>
<dbReference type="AlphaFoldDB" id="A0AAD8KS34"/>
<reference evidence="2" key="1">
    <citation type="journal article" date="2023" name="bioRxiv">
        <title>Improved chromosome-level genome assembly for marigold (Tagetes erecta).</title>
        <authorList>
            <person name="Jiang F."/>
            <person name="Yuan L."/>
            <person name="Wang S."/>
            <person name="Wang H."/>
            <person name="Xu D."/>
            <person name="Wang A."/>
            <person name="Fan W."/>
        </authorList>
    </citation>
    <scope>NUCLEOTIDE SEQUENCE</scope>
    <source>
        <strain evidence="2">WSJ</strain>
        <tissue evidence="2">Leaf</tissue>
    </source>
</reference>
<sequence>MSSSSSSSYTDISLDKYWDSLEISYEEVETATNNFADENLLKRGTCYDVYKGQLIDHEQGDIHDIVARVSKNDNAVIDEMEMSYHVNHTNITSPFRVYDENDHSFIVLNKHEANGSLDKHLSAPTLTWIQRLHICVGVARALKYLHNDVWDDDEYVIHDPEYMSTGKLKTKSDVYSFGVVLFEIISGKLAYDKTFVQEGLPSIARQCFNEGTLNTLIDPKIMEDDESISLFSGGANQDSLDTFTKVAFQCLAETQSERPTMEVVIKELTKALNFQGLRFLHGGNRIDIHRDIRSSSILLDGDWNAKICNFESTCERGYMNKLEHINDKDCSSLGYTNLQYQENGYVSEEFDVYALGVILTEMLCGRLAWFEGCVEHSQSLGPLFVRHYNENGDVHKMIFEAIKEQIAPQSLNTFQCITLQCLEYEHDDRPKTNDVVIQLEKALRFQEDYEIWEHKLPIDYEEIIKISKLHSEMNYSTTTKKDLYNMFSTGILLQDSKLLFSLGSNGERNELASARMFTYKNRTSHKWQSDHESR</sequence>
<gene>
    <name evidence="2" type="ORF">QVD17_14860</name>
</gene>
<dbReference type="Gene3D" id="3.30.200.20">
    <property type="entry name" value="Phosphorylase Kinase, domain 1"/>
    <property type="match status" value="1"/>
</dbReference>
<evidence type="ECO:0000313" key="3">
    <source>
        <dbReference type="Proteomes" id="UP001229421"/>
    </source>
</evidence>
<name>A0AAD8KS34_TARER</name>
<dbReference type="PANTHER" id="PTHR27003:SF471">
    <property type="entry name" value="VASCULAR ENDOTHELIAL GROWTH FACTOR RECEPTOR 2 (VEGFR2)-RELATED"/>
    <property type="match status" value="1"/>
</dbReference>
<dbReference type="PANTHER" id="PTHR27003">
    <property type="entry name" value="OS07G0166700 PROTEIN"/>
    <property type="match status" value="1"/>
</dbReference>
<dbReference type="GO" id="GO:0004714">
    <property type="term" value="F:transmembrane receptor protein tyrosine kinase activity"/>
    <property type="evidence" value="ECO:0007669"/>
    <property type="project" value="InterPro"/>
</dbReference>
<dbReference type="GO" id="GO:0005886">
    <property type="term" value="C:plasma membrane"/>
    <property type="evidence" value="ECO:0007669"/>
    <property type="project" value="TreeGrafter"/>
</dbReference>
<protein>
    <recommendedName>
        <fullName evidence="1">Protein kinase domain-containing protein</fullName>
    </recommendedName>
</protein>
<proteinExistence type="predicted"/>
<dbReference type="PROSITE" id="PS50011">
    <property type="entry name" value="PROTEIN_KINASE_DOM"/>
    <property type="match status" value="1"/>
</dbReference>
<dbReference type="GO" id="GO:0009506">
    <property type="term" value="C:plasmodesma"/>
    <property type="evidence" value="ECO:0007669"/>
    <property type="project" value="TreeGrafter"/>
</dbReference>
<feature type="domain" description="Protein kinase" evidence="1">
    <location>
        <begin position="35"/>
        <end position="443"/>
    </location>
</feature>
<dbReference type="InterPro" id="IPR000719">
    <property type="entry name" value="Prot_kinase_dom"/>
</dbReference>
<evidence type="ECO:0000313" key="2">
    <source>
        <dbReference type="EMBL" id="KAK1426191.1"/>
    </source>
</evidence>
<dbReference type="InterPro" id="IPR001245">
    <property type="entry name" value="Ser-Thr/Tyr_kinase_cat_dom"/>
</dbReference>
<dbReference type="SUPFAM" id="SSF56112">
    <property type="entry name" value="Protein kinase-like (PK-like)"/>
    <property type="match status" value="2"/>
</dbReference>
<comment type="caution">
    <text evidence="2">The sequence shown here is derived from an EMBL/GenBank/DDBJ whole genome shotgun (WGS) entry which is preliminary data.</text>
</comment>
<keyword evidence="3" id="KW-1185">Reference proteome</keyword>
<dbReference type="Pfam" id="PF00069">
    <property type="entry name" value="Pkinase"/>
    <property type="match status" value="1"/>
</dbReference>
<dbReference type="Proteomes" id="UP001229421">
    <property type="component" value="Unassembled WGS sequence"/>
</dbReference>
<dbReference type="GO" id="GO:0005524">
    <property type="term" value="F:ATP binding"/>
    <property type="evidence" value="ECO:0007669"/>
    <property type="project" value="InterPro"/>
</dbReference>
<dbReference type="InterPro" id="IPR011009">
    <property type="entry name" value="Kinase-like_dom_sf"/>
</dbReference>
<dbReference type="EMBL" id="JAUHHV010000004">
    <property type="protein sequence ID" value="KAK1426191.1"/>
    <property type="molecule type" value="Genomic_DNA"/>
</dbReference>
<dbReference type="Gene3D" id="1.10.510.10">
    <property type="entry name" value="Transferase(Phosphotransferase) domain 1"/>
    <property type="match status" value="3"/>
</dbReference>
<evidence type="ECO:0000259" key="1">
    <source>
        <dbReference type="PROSITE" id="PS50011"/>
    </source>
</evidence>